<dbReference type="PROSITE" id="PS50966">
    <property type="entry name" value="ZF_SWIM"/>
    <property type="match status" value="1"/>
</dbReference>
<keyword evidence="1" id="KW-0479">Metal-binding</keyword>
<dbReference type="EMBL" id="AP028911">
    <property type="protein sequence ID" value="BES91760.1"/>
    <property type="molecule type" value="Genomic_DNA"/>
</dbReference>
<dbReference type="PANTHER" id="PTHR33936">
    <property type="entry name" value="PROTEIN CBG17840"/>
    <property type="match status" value="1"/>
</dbReference>
<organism evidence="3 4">
    <name type="scientific">Nesidiocoris tenuis</name>
    <dbReference type="NCBI Taxonomy" id="355587"/>
    <lineage>
        <taxon>Eukaryota</taxon>
        <taxon>Metazoa</taxon>
        <taxon>Ecdysozoa</taxon>
        <taxon>Arthropoda</taxon>
        <taxon>Hexapoda</taxon>
        <taxon>Insecta</taxon>
        <taxon>Pterygota</taxon>
        <taxon>Neoptera</taxon>
        <taxon>Paraneoptera</taxon>
        <taxon>Hemiptera</taxon>
        <taxon>Heteroptera</taxon>
        <taxon>Panheteroptera</taxon>
        <taxon>Cimicomorpha</taxon>
        <taxon>Miridae</taxon>
        <taxon>Dicyphina</taxon>
        <taxon>Nesidiocoris</taxon>
    </lineage>
</organism>
<dbReference type="InterPro" id="IPR052797">
    <property type="entry name" value="RegFact_GeneExpr_CellDeath"/>
</dbReference>
<evidence type="ECO:0000256" key="1">
    <source>
        <dbReference type="PROSITE-ProRule" id="PRU00325"/>
    </source>
</evidence>
<protein>
    <submittedName>
        <fullName evidence="3">Zinc finger protein</fullName>
    </submittedName>
</protein>
<evidence type="ECO:0000313" key="3">
    <source>
        <dbReference type="EMBL" id="BES91760.1"/>
    </source>
</evidence>
<dbReference type="Proteomes" id="UP001307889">
    <property type="component" value="Chromosome 3"/>
</dbReference>
<evidence type="ECO:0000313" key="4">
    <source>
        <dbReference type="Proteomes" id="UP001307889"/>
    </source>
</evidence>
<evidence type="ECO:0000259" key="2">
    <source>
        <dbReference type="PROSITE" id="PS50966"/>
    </source>
</evidence>
<accession>A0ABN7AHM2</accession>
<keyword evidence="4" id="KW-1185">Reference proteome</keyword>
<gene>
    <name evidence="3" type="ORF">NTJ_04568</name>
</gene>
<proteinExistence type="predicted"/>
<sequence>MIVHYTKSHDVQIVKTRLQFEDIKAFDRWKEQTEISGSFKFVLKDLGKTRCTMTKTYRCCRDGFFKSRGRSIRRLKAQGSYKINGVCPCQLRVAISNETGAIDGSYIACHVGHEGIVVGPAKKKRPRKIANGPSQRTTIDNFRESLINGNYSQLYHTSRKALAVKKSFRVFQVTDDRLCSDDVRSLEAWINTFGGDSGVVRFYKPQSTILAGHPELHYEDCILILAHNAQINALNQFASNVICIDGTRGNNPRNFELHTLLVKDAKRQCIPCAFMVSNRIDAEIMGIFIAVIKTLLLQPIAPKVLIMSDVNYNVWVSAMPPPEYWLLCPWHVDQAWRKNLAKIGDPKKRWTAYKLLQTVMDEPDENATDLLLQNALVFMASDPDLVEYDNFFRSEYLSSIQFWAYCFRNHLDINMGAMLDSVRNIIKRFYLDGKQQKPLEKGINDLLKFVLDKFQDDPTQENLSSEILAMRDRHARSADLEALVITREPGSDWLISSSSQTALCEVKKTANRCDCEGKCEVCAVCIHEYRCTCNDYMKSNLCKHIHRIVALSNQTNLATVAEFEVVESLRVSDNIDPQEDFIALLAAENPVADVPSTSQNLVKAKEALTEQFFAILRSANSMEALDEIKKALAPIPDILMLKSLQSDLGPFT</sequence>
<keyword evidence="1" id="KW-0862">Zinc</keyword>
<dbReference type="PANTHER" id="PTHR33936:SF24">
    <property type="entry name" value="C2H2-TYPE DOMAIN-CONTAINING PROTEIN"/>
    <property type="match status" value="1"/>
</dbReference>
<keyword evidence="1" id="KW-0863">Zinc-finger</keyword>
<name>A0ABN7AHM2_9HEMI</name>
<feature type="domain" description="SWIM-type" evidence="2">
    <location>
        <begin position="522"/>
        <end position="553"/>
    </location>
</feature>
<dbReference type="InterPro" id="IPR007527">
    <property type="entry name" value="Znf_SWIM"/>
</dbReference>
<reference evidence="3 4" key="1">
    <citation type="submission" date="2023-09" db="EMBL/GenBank/DDBJ databases">
        <title>Nesidiocoris tenuis whole genome shotgun sequence.</title>
        <authorList>
            <person name="Shibata T."/>
            <person name="Shimoda M."/>
            <person name="Kobayashi T."/>
            <person name="Uehara T."/>
        </authorList>
    </citation>
    <scope>NUCLEOTIDE SEQUENCE [LARGE SCALE GENOMIC DNA]</scope>
    <source>
        <strain evidence="3 4">Japan</strain>
    </source>
</reference>